<name>A0ABY7Q0I9_9ACTN</name>
<dbReference type="Gene3D" id="3.40.50.850">
    <property type="entry name" value="Isochorismatase-like"/>
    <property type="match status" value="1"/>
</dbReference>
<protein>
    <submittedName>
        <fullName evidence="3">Cysteine hydrolase</fullName>
    </submittedName>
</protein>
<evidence type="ECO:0000256" key="1">
    <source>
        <dbReference type="ARBA" id="ARBA00022801"/>
    </source>
</evidence>
<accession>A0ABY7Q0I9</accession>
<feature type="domain" description="Isochorismatase-like" evidence="2">
    <location>
        <begin position="12"/>
        <end position="172"/>
    </location>
</feature>
<dbReference type="PANTHER" id="PTHR43540">
    <property type="entry name" value="PEROXYUREIDOACRYLATE/UREIDOACRYLATE AMIDOHYDROLASE-RELATED"/>
    <property type="match status" value="1"/>
</dbReference>
<dbReference type="RefSeq" id="WP_270142594.1">
    <property type="nucleotide sequence ID" value="NZ_CP115450.1"/>
</dbReference>
<dbReference type="InterPro" id="IPR050272">
    <property type="entry name" value="Isochorismatase-like_hydrls"/>
</dbReference>
<evidence type="ECO:0000313" key="4">
    <source>
        <dbReference type="Proteomes" id="UP001212821"/>
    </source>
</evidence>
<gene>
    <name evidence="3" type="ORF">O1G21_09975</name>
</gene>
<organism evidence="3 4">
    <name type="scientific">Kitasatospora cathayae</name>
    <dbReference type="NCBI Taxonomy" id="3004092"/>
    <lineage>
        <taxon>Bacteria</taxon>
        <taxon>Bacillati</taxon>
        <taxon>Actinomycetota</taxon>
        <taxon>Actinomycetes</taxon>
        <taxon>Kitasatosporales</taxon>
        <taxon>Streptomycetaceae</taxon>
        <taxon>Kitasatospora</taxon>
    </lineage>
</organism>
<dbReference type="CDD" id="cd00431">
    <property type="entry name" value="cysteine_hydrolases"/>
    <property type="match status" value="1"/>
</dbReference>
<evidence type="ECO:0000313" key="3">
    <source>
        <dbReference type="EMBL" id="WBP86135.1"/>
    </source>
</evidence>
<dbReference type="InterPro" id="IPR036380">
    <property type="entry name" value="Isochorismatase-like_sf"/>
</dbReference>
<proteinExistence type="predicted"/>
<dbReference type="GO" id="GO:0016787">
    <property type="term" value="F:hydrolase activity"/>
    <property type="evidence" value="ECO:0007669"/>
    <property type="project" value="UniProtKB-KW"/>
</dbReference>
<dbReference type="EMBL" id="CP115450">
    <property type="protein sequence ID" value="WBP86135.1"/>
    <property type="molecule type" value="Genomic_DNA"/>
</dbReference>
<sequence length="179" mass="18389">MSHTAAALTPGTVLVLVDLQQWIVSRPVAPLTGPAVVRSAARLKTAFEAAGLPVVLVRHARVDGSDGGPDSPFNRFAPELAARPGDEVVTKYGIDAFAGTDLADRLDRLGATALVIAGIATEYGVGETVRTAVTLGYPTTVVEDAVAALSTPSHTAALDTFRGLGVTLTHTDALLPPSP</sequence>
<reference evidence="4" key="1">
    <citation type="submission" date="2022-12" db="EMBL/GenBank/DDBJ databases">
        <authorList>
            <person name="Mo P."/>
        </authorList>
    </citation>
    <scope>NUCLEOTIDE SEQUENCE [LARGE SCALE GENOMIC DNA]</scope>
    <source>
        <strain evidence="4">HUAS 3-15</strain>
    </source>
</reference>
<keyword evidence="4" id="KW-1185">Reference proteome</keyword>
<dbReference type="Pfam" id="PF00857">
    <property type="entry name" value="Isochorismatase"/>
    <property type="match status" value="1"/>
</dbReference>
<dbReference type="InterPro" id="IPR000868">
    <property type="entry name" value="Isochorismatase-like_dom"/>
</dbReference>
<evidence type="ECO:0000259" key="2">
    <source>
        <dbReference type="Pfam" id="PF00857"/>
    </source>
</evidence>
<dbReference type="SUPFAM" id="SSF52499">
    <property type="entry name" value="Isochorismatase-like hydrolases"/>
    <property type="match status" value="1"/>
</dbReference>
<dbReference type="Proteomes" id="UP001212821">
    <property type="component" value="Chromosome"/>
</dbReference>
<keyword evidence="1 3" id="KW-0378">Hydrolase</keyword>